<keyword evidence="2" id="KW-0238">DNA-binding</keyword>
<dbReference type="InterPro" id="IPR050204">
    <property type="entry name" value="AraC_XylS_family_regulators"/>
</dbReference>
<evidence type="ECO:0000313" key="7">
    <source>
        <dbReference type="Proteomes" id="UP000642748"/>
    </source>
</evidence>
<dbReference type="InterPro" id="IPR018060">
    <property type="entry name" value="HTH_AraC"/>
</dbReference>
<gene>
    <name evidence="6" type="ORF">Raf01_34360</name>
</gene>
<keyword evidence="4" id="KW-0804">Transcription</keyword>
<evidence type="ECO:0000313" key="6">
    <source>
        <dbReference type="EMBL" id="GIH15264.1"/>
    </source>
</evidence>
<dbReference type="EMBL" id="BONZ01000032">
    <property type="protein sequence ID" value="GIH15264.1"/>
    <property type="molecule type" value="Genomic_DNA"/>
</dbReference>
<dbReference type="Gene3D" id="1.10.10.60">
    <property type="entry name" value="Homeodomain-like"/>
    <property type="match status" value="2"/>
</dbReference>
<protein>
    <submittedName>
        <fullName evidence="6">AraC family transcriptional regulator</fullName>
    </submittedName>
</protein>
<dbReference type="SMART" id="SM00342">
    <property type="entry name" value="HTH_ARAC"/>
    <property type="match status" value="1"/>
</dbReference>
<evidence type="ECO:0000256" key="3">
    <source>
        <dbReference type="ARBA" id="ARBA00023159"/>
    </source>
</evidence>
<evidence type="ECO:0000256" key="2">
    <source>
        <dbReference type="ARBA" id="ARBA00023125"/>
    </source>
</evidence>
<comment type="caution">
    <text evidence="6">The sequence shown here is derived from an EMBL/GenBank/DDBJ whole genome shotgun (WGS) entry which is preliminary data.</text>
</comment>
<dbReference type="InterPro" id="IPR009057">
    <property type="entry name" value="Homeodomain-like_sf"/>
</dbReference>
<dbReference type="PROSITE" id="PS01124">
    <property type="entry name" value="HTH_ARAC_FAMILY_2"/>
    <property type="match status" value="1"/>
</dbReference>
<keyword evidence="3" id="KW-0010">Activator</keyword>
<dbReference type="PROSITE" id="PS00041">
    <property type="entry name" value="HTH_ARAC_FAMILY_1"/>
    <property type="match status" value="1"/>
</dbReference>
<dbReference type="GO" id="GO:0003700">
    <property type="term" value="F:DNA-binding transcription factor activity"/>
    <property type="evidence" value="ECO:0007669"/>
    <property type="project" value="InterPro"/>
</dbReference>
<evidence type="ECO:0000259" key="5">
    <source>
        <dbReference type="PROSITE" id="PS01124"/>
    </source>
</evidence>
<dbReference type="PRINTS" id="PR00032">
    <property type="entry name" value="HTHARAC"/>
</dbReference>
<dbReference type="Pfam" id="PF12833">
    <property type="entry name" value="HTH_18"/>
    <property type="match status" value="1"/>
</dbReference>
<dbReference type="InterPro" id="IPR020449">
    <property type="entry name" value="Tscrpt_reg_AraC-type_HTH"/>
</dbReference>
<organism evidence="6 7">
    <name type="scientific">Rugosimonospora africana</name>
    <dbReference type="NCBI Taxonomy" id="556532"/>
    <lineage>
        <taxon>Bacteria</taxon>
        <taxon>Bacillati</taxon>
        <taxon>Actinomycetota</taxon>
        <taxon>Actinomycetes</taxon>
        <taxon>Micromonosporales</taxon>
        <taxon>Micromonosporaceae</taxon>
        <taxon>Rugosimonospora</taxon>
    </lineage>
</organism>
<evidence type="ECO:0000256" key="1">
    <source>
        <dbReference type="ARBA" id="ARBA00023015"/>
    </source>
</evidence>
<dbReference type="SUPFAM" id="SSF51215">
    <property type="entry name" value="Regulatory protein AraC"/>
    <property type="match status" value="1"/>
</dbReference>
<accession>A0A8J3VQM0</accession>
<keyword evidence="1" id="KW-0805">Transcription regulation</keyword>
<sequence>MLLHNPVGGDSSSTVYTELPSPDLLSAGRFDEKPGFTVYRERGARNWMLSLTISGTADFRVGDSVTVAGPGDLVLIAPGTVQHYASSDDGIWGYWWAHFQPRPAWYAWWRIPQLAPGFSLTRFGTRDRFGQAVGAFERVHRYAMVATLDTPQGRVPVGAREVSGALASELALNAIEELLLLAVVEHELQQRPALDSRVQQVLDTIAADLSRPMSVDALARIVSLSPSRLAHLFRQEIGDSIVNVALAMRLRKAASLLEFTDRPIGRIATDIGFSSPYYFSRQFRERFGVSPSAFRQQARHPG</sequence>
<dbReference type="Gene3D" id="2.60.120.280">
    <property type="entry name" value="Regulatory protein AraC"/>
    <property type="match status" value="1"/>
</dbReference>
<reference evidence="6" key="1">
    <citation type="submission" date="2021-01" db="EMBL/GenBank/DDBJ databases">
        <title>Whole genome shotgun sequence of Rugosimonospora africana NBRC 104875.</title>
        <authorList>
            <person name="Komaki H."/>
            <person name="Tamura T."/>
        </authorList>
    </citation>
    <scope>NUCLEOTIDE SEQUENCE</scope>
    <source>
        <strain evidence="6">NBRC 104875</strain>
    </source>
</reference>
<dbReference type="PANTHER" id="PTHR46796">
    <property type="entry name" value="HTH-TYPE TRANSCRIPTIONAL ACTIVATOR RHAS-RELATED"/>
    <property type="match status" value="1"/>
</dbReference>
<feature type="domain" description="HTH araC/xylS-type" evidence="5">
    <location>
        <begin position="199"/>
        <end position="297"/>
    </location>
</feature>
<dbReference type="GO" id="GO:0043565">
    <property type="term" value="F:sequence-specific DNA binding"/>
    <property type="evidence" value="ECO:0007669"/>
    <property type="project" value="InterPro"/>
</dbReference>
<dbReference type="Pfam" id="PF02311">
    <property type="entry name" value="AraC_binding"/>
    <property type="match status" value="1"/>
</dbReference>
<evidence type="ECO:0000256" key="4">
    <source>
        <dbReference type="ARBA" id="ARBA00023163"/>
    </source>
</evidence>
<dbReference type="InterPro" id="IPR037923">
    <property type="entry name" value="HTH-like"/>
</dbReference>
<dbReference type="InterPro" id="IPR018062">
    <property type="entry name" value="HTH_AraC-typ_CS"/>
</dbReference>
<proteinExistence type="predicted"/>
<dbReference type="InterPro" id="IPR003313">
    <property type="entry name" value="AraC-bd"/>
</dbReference>
<name>A0A8J3VQM0_9ACTN</name>
<dbReference type="AlphaFoldDB" id="A0A8J3VQM0"/>
<dbReference type="SUPFAM" id="SSF46689">
    <property type="entry name" value="Homeodomain-like"/>
    <property type="match status" value="2"/>
</dbReference>
<keyword evidence="7" id="KW-1185">Reference proteome</keyword>
<dbReference type="Proteomes" id="UP000642748">
    <property type="component" value="Unassembled WGS sequence"/>
</dbReference>